<evidence type="ECO:0000313" key="11">
    <source>
        <dbReference type="EMBL" id="RAK50775.1"/>
    </source>
</evidence>
<dbReference type="InterPro" id="IPR002372">
    <property type="entry name" value="PQQ_rpt_dom"/>
</dbReference>
<keyword evidence="7 8" id="KW-0408">Iron</keyword>
<keyword evidence="3 8" id="KW-0349">Heme</keyword>
<dbReference type="InterPro" id="IPR036909">
    <property type="entry name" value="Cyt_c-like_dom_sf"/>
</dbReference>
<dbReference type="InterPro" id="IPR009056">
    <property type="entry name" value="Cyt_c-like_dom"/>
</dbReference>
<keyword evidence="12" id="KW-1185">Reference proteome</keyword>
<proteinExistence type="inferred from homology"/>
<dbReference type="GO" id="GO:0009055">
    <property type="term" value="F:electron transfer activity"/>
    <property type="evidence" value="ECO:0007669"/>
    <property type="project" value="InterPro"/>
</dbReference>
<feature type="domain" description="Cytochrome c" evidence="10">
    <location>
        <begin position="479"/>
        <end position="554"/>
    </location>
</feature>
<comment type="similarity">
    <text evidence="2">Belongs to the bacterial PQQ dehydrogenase family.</text>
</comment>
<dbReference type="SUPFAM" id="SSF50998">
    <property type="entry name" value="Quinoprotein alcohol dehydrogenase-like"/>
    <property type="match status" value="1"/>
</dbReference>
<evidence type="ECO:0000256" key="8">
    <source>
        <dbReference type="PROSITE-ProRule" id="PRU00433"/>
    </source>
</evidence>
<dbReference type="Pfam" id="PF01011">
    <property type="entry name" value="PQQ"/>
    <property type="match status" value="2"/>
</dbReference>
<comment type="caution">
    <text evidence="11">The sequence shown here is derived from an EMBL/GenBank/DDBJ whole genome shotgun (WGS) entry which is preliminary data.</text>
</comment>
<name>A0A328A8H9_9CAUL</name>
<evidence type="ECO:0000256" key="5">
    <source>
        <dbReference type="ARBA" id="ARBA00022729"/>
    </source>
</evidence>
<dbReference type="InterPro" id="IPR011047">
    <property type="entry name" value="Quinoprotein_ADH-like_sf"/>
</dbReference>
<dbReference type="GO" id="GO:0046872">
    <property type="term" value="F:metal ion binding"/>
    <property type="evidence" value="ECO:0007669"/>
    <property type="project" value="UniProtKB-KW"/>
</dbReference>
<dbReference type="Proteomes" id="UP000249725">
    <property type="component" value="Unassembled WGS sequence"/>
</dbReference>
<dbReference type="PROSITE" id="PS51007">
    <property type="entry name" value="CYTC"/>
    <property type="match status" value="1"/>
</dbReference>
<sequence>MLRASVRKLVQGPRVRLLASAAVLAGCALAVAGSAPMRDTPWPMFGGGADFAHYSELTQITPANVNKLQVAWTYELGNDISVSNPLMMDGKVFLIGSGGAIVALDPATGKEIWKAPRKAGRGLRGLTYWSSPDGKDTRIIYARDEHLRALDARTGAQIEGFDVDLRQGVDDRDPATINRIQPSAPGVVFGDLIIIGAVTGEDYGAPPGDIRAYNVKTGKHAWTFHTIPRNGQPGSETWPKDARQKLGGANDWTGFSLDEKRGIVYAVTGSSTYDFWGVDREGSNRFANSILALDARTGKLIWDFQTVHHDLWDWDIPSPPVLLTVDHGGRKIDSVVIAGKTGFLYAFDRVTGKPLWPIEERPVPKSHVPGEKAWPTQPFPTKLKPFTRQTFTIDDIDPTLPADEREPLIAQMKAARNEGLFTPPDTKDVVQMPGNLGATNWGMLFANPKKGMAYVISTDIPSIIKLTQADPRTITYGATPLARGDSIYLKNCALCHGFDRNGSETAPSLVNISERLTPEQMASVINQGRGHMPAFPWVAGSTMTDILAYLVNDRSADGRLVKQAAAAYPEKPEQAEADRRWRTDYGYVLSKTTSNPMIKPPWSQLTAYDLNTGDIVWQRPIGTDTKHPRSKDGPTGLAPARVGSLITASGLIFVGTGRDQTLHAIEANSGKTVWTSPLPGAAAGLPSMYSVRGRQFLLVPAASSRPSTAPGQGPTRNAFVAYALPAGR</sequence>
<gene>
    <name evidence="11" type="ORF">DJ018_18710</name>
</gene>
<dbReference type="AlphaFoldDB" id="A0A328A8H9"/>
<dbReference type="EMBL" id="QFYR01000006">
    <property type="protein sequence ID" value="RAK50775.1"/>
    <property type="molecule type" value="Genomic_DNA"/>
</dbReference>
<evidence type="ECO:0000256" key="6">
    <source>
        <dbReference type="ARBA" id="ARBA00023002"/>
    </source>
</evidence>
<dbReference type="PANTHER" id="PTHR32303:SF4">
    <property type="entry name" value="QUINOPROTEIN GLUCOSE DEHYDROGENASE"/>
    <property type="match status" value="1"/>
</dbReference>
<keyword evidence="6" id="KW-0560">Oxidoreductase</keyword>
<evidence type="ECO:0000256" key="2">
    <source>
        <dbReference type="ARBA" id="ARBA00008156"/>
    </source>
</evidence>
<evidence type="ECO:0000256" key="9">
    <source>
        <dbReference type="SAM" id="SignalP"/>
    </source>
</evidence>
<dbReference type="SMART" id="SM00564">
    <property type="entry name" value="PQQ"/>
    <property type="match status" value="7"/>
</dbReference>
<evidence type="ECO:0000256" key="3">
    <source>
        <dbReference type="ARBA" id="ARBA00022617"/>
    </source>
</evidence>
<dbReference type="Gene3D" id="2.140.10.10">
    <property type="entry name" value="Quinoprotein alcohol dehydrogenase-like superfamily"/>
    <property type="match status" value="2"/>
</dbReference>
<keyword evidence="5 9" id="KW-0732">Signal</keyword>
<feature type="signal peptide" evidence="9">
    <location>
        <begin position="1"/>
        <end position="32"/>
    </location>
</feature>
<dbReference type="GO" id="GO:0016491">
    <property type="term" value="F:oxidoreductase activity"/>
    <property type="evidence" value="ECO:0007669"/>
    <property type="project" value="UniProtKB-KW"/>
</dbReference>
<evidence type="ECO:0000256" key="4">
    <source>
        <dbReference type="ARBA" id="ARBA00022723"/>
    </source>
</evidence>
<reference evidence="12" key="1">
    <citation type="submission" date="2018-05" db="EMBL/GenBank/DDBJ databases">
        <authorList>
            <person name="Li X."/>
        </authorList>
    </citation>
    <scope>NUCLEOTIDE SEQUENCE [LARGE SCALE GENOMIC DNA]</scope>
    <source>
        <strain evidence="12">YIM 73061</strain>
    </source>
</reference>
<evidence type="ECO:0000259" key="10">
    <source>
        <dbReference type="PROSITE" id="PS51007"/>
    </source>
</evidence>
<evidence type="ECO:0000313" key="12">
    <source>
        <dbReference type="Proteomes" id="UP000249725"/>
    </source>
</evidence>
<evidence type="ECO:0000256" key="7">
    <source>
        <dbReference type="ARBA" id="ARBA00023004"/>
    </source>
</evidence>
<organism evidence="11 12">
    <name type="scientific">Phenylobacterium deserti</name>
    <dbReference type="NCBI Taxonomy" id="1914756"/>
    <lineage>
        <taxon>Bacteria</taxon>
        <taxon>Pseudomonadati</taxon>
        <taxon>Pseudomonadota</taxon>
        <taxon>Alphaproteobacteria</taxon>
        <taxon>Caulobacterales</taxon>
        <taxon>Caulobacteraceae</taxon>
        <taxon>Phenylobacterium</taxon>
    </lineage>
</organism>
<comment type="cofactor">
    <cofactor evidence="1">
        <name>pyrroloquinoline quinone</name>
        <dbReference type="ChEBI" id="CHEBI:58442"/>
    </cofactor>
</comment>
<dbReference type="InterPro" id="IPR018391">
    <property type="entry name" value="PQQ_b-propeller_rpt"/>
</dbReference>
<protein>
    <submittedName>
        <fullName evidence="11">Pyrroloquinoline quinone-dependent dehydrogenase</fullName>
    </submittedName>
</protein>
<dbReference type="GO" id="GO:0020037">
    <property type="term" value="F:heme binding"/>
    <property type="evidence" value="ECO:0007669"/>
    <property type="project" value="InterPro"/>
</dbReference>
<accession>A0A328A8H9</accession>
<dbReference type="OrthoDB" id="9794322at2"/>
<evidence type="ECO:0000256" key="1">
    <source>
        <dbReference type="ARBA" id="ARBA00001931"/>
    </source>
</evidence>
<dbReference type="SUPFAM" id="SSF46626">
    <property type="entry name" value="Cytochrome c"/>
    <property type="match status" value="1"/>
</dbReference>
<dbReference type="PANTHER" id="PTHR32303">
    <property type="entry name" value="QUINOPROTEIN ALCOHOL DEHYDROGENASE (CYTOCHROME C)"/>
    <property type="match status" value="1"/>
</dbReference>
<keyword evidence="4 8" id="KW-0479">Metal-binding</keyword>
<dbReference type="PROSITE" id="PS51257">
    <property type="entry name" value="PROKAR_LIPOPROTEIN"/>
    <property type="match status" value="1"/>
</dbReference>
<dbReference type="Gene3D" id="1.10.760.10">
    <property type="entry name" value="Cytochrome c-like domain"/>
    <property type="match status" value="1"/>
</dbReference>
<dbReference type="Pfam" id="PF13442">
    <property type="entry name" value="Cytochrome_CBB3"/>
    <property type="match status" value="1"/>
</dbReference>
<feature type="chain" id="PRO_5016282167" evidence="9">
    <location>
        <begin position="33"/>
        <end position="728"/>
    </location>
</feature>